<evidence type="ECO:0000313" key="10">
    <source>
        <dbReference type="EMBL" id="VDI74151.1"/>
    </source>
</evidence>
<comment type="caution">
    <text evidence="6">Lacks conserved residue(s) required for the propagation of feature annotation.</text>
</comment>
<feature type="domain" description="MAM" evidence="8">
    <location>
        <begin position="276"/>
        <end position="433"/>
    </location>
</feature>
<dbReference type="SMART" id="SM00235">
    <property type="entry name" value="ZnMc"/>
    <property type="match status" value="1"/>
</dbReference>
<feature type="signal peptide" evidence="7">
    <location>
        <begin position="1"/>
        <end position="19"/>
    </location>
</feature>
<feature type="active site" evidence="6">
    <location>
        <position position="157"/>
    </location>
</feature>
<organism evidence="10 11">
    <name type="scientific">Mytilus galloprovincialis</name>
    <name type="common">Mediterranean mussel</name>
    <dbReference type="NCBI Taxonomy" id="29158"/>
    <lineage>
        <taxon>Eukaryota</taxon>
        <taxon>Metazoa</taxon>
        <taxon>Spiralia</taxon>
        <taxon>Lophotrochozoa</taxon>
        <taxon>Mollusca</taxon>
        <taxon>Bivalvia</taxon>
        <taxon>Autobranchia</taxon>
        <taxon>Pteriomorphia</taxon>
        <taxon>Mytilida</taxon>
        <taxon>Mytiloidea</taxon>
        <taxon>Mytilidae</taxon>
        <taxon>Mytilinae</taxon>
        <taxon>Mytilus</taxon>
    </lineage>
</organism>
<dbReference type="Proteomes" id="UP000596742">
    <property type="component" value="Unassembled WGS sequence"/>
</dbReference>
<protein>
    <recommendedName>
        <fullName evidence="7">Metalloendopeptidase</fullName>
        <ecNumber evidence="7">3.4.24.-</ecNumber>
    </recommendedName>
</protein>
<dbReference type="InterPro" id="IPR034035">
    <property type="entry name" value="Astacin-like_dom"/>
</dbReference>
<dbReference type="InterPro" id="IPR006026">
    <property type="entry name" value="Peptidase_Metallo"/>
</dbReference>
<name>A0A8B6H543_MYTGA</name>
<dbReference type="GO" id="GO:0008270">
    <property type="term" value="F:zinc ion binding"/>
    <property type="evidence" value="ECO:0007669"/>
    <property type="project" value="UniProtKB-UniRule"/>
</dbReference>
<dbReference type="OrthoDB" id="291007at2759"/>
<dbReference type="GO" id="GO:0016020">
    <property type="term" value="C:membrane"/>
    <property type="evidence" value="ECO:0007669"/>
    <property type="project" value="InterPro"/>
</dbReference>
<dbReference type="EC" id="3.4.24.-" evidence="7"/>
<dbReference type="InterPro" id="IPR001506">
    <property type="entry name" value="Peptidase_M12A"/>
</dbReference>
<evidence type="ECO:0000256" key="5">
    <source>
        <dbReference type="ARBA" id="ARBA00023049"/>
    </source>
</evidence>
<dbReference type="Gene3D" id="3.40.390.10">
    <property type="entry name" value="Collagenase (Catalytic Domain)"/>
    <property type="match status" value="1"/>
</dbReference>
<dbReference type="CDD" id="cd04280">
    <property type="entry name" value="ZnMc_astacin_like"/>
    <property type="match status" value="1"/>
</dbReference>
<evidence type="ECO:0000256" key="1">
    <source>
        <dbReference type="ARBA" id="ARBA00022670"/>
    </source>
</evidence>
<accession>A0A8B6H543</accession>
<dbReference type="SMART" id="SM00137">
    <property type="entry name" value="MAM"/>
    <property type="match status" value="1"/>
</dbReference>
<evidence type="ECO:0000313" key="11">
    <source>
        <dbReference type="Proteomes" id="UP000596742"/>
    </source>
</evidence>
<feature type="domain" description="Peptidase M12A" evidence="9">
    <location>
        <begin position="56"/>
        <end position="260"/>
    </location>
</feature>
<dbReference type="GO" id="GO:0004222">
    <property type="term" value="F:metalloendopeptidase activity"/>
    <property type="evidence" value="ECO:0007669"/>
    <property type="project" value="UniProtKB-UniRule"/>
</dbReference>
<dbReference type="EMBL" id="UYJE01009526">
    <property type="protein sequence ID" value="VDI74151.1"/>
    <property type="molecule type" value="Genomic_DNA"/>
</dbReference>
<dbReference type="CDD" id="cd06263">
    <property type="entry name" value="MAM"/>
    <property type="match status" value="1"/>
</dbReference>
<evidence type="ECO:0000256" key="4">
    <source>
        <dbReference type="ARBA" id="ARBA00022833"/>
    </source>
</evidence>
<proteinExistence type="predicted"/>
<keyword evidence="5 6" id="KW-0482">Metalloprotease</keyword>
<dbReference type="PANTHER" id="PTHR10127:SF780">
    <property type="entry name" value="METALLOENDOPEPTIDASE"/>
    <property type="match status" value="1"/>
</dbReference>
<dbReference type="PROSITE" id="PS50060">
    <property type="entry name" value="MAM_2"/>
    <property type="match status" value="1"/>
</dbReference>
<dbReference type="SUPFAM" id="SSF55486">
    <property type="entry name" value="Metalloproteases ('zincins'), catalytic domain"/>
    <property type="match status" value="1"/>
</dbReference>
<reference evidence="10" key="1">
    <citation type="submission" date="2018-11" db="EMBL/GenBank/DDBJ databases">
        <authorList>
            <person name="Alioto T."/>
            <person name="Alioto T."/>
        </authorList>
    </citation>
    <scope>NUCLEOTIDE SEQUENCE</scope>
</reference>
<keyword evidence="7" id="KW-0732">Signal</keyword>
<feature type="binding site" evidence="6">
    <location>
        <position position="156"/>
    </location>
    <ligand>
        <name>Zn(2+)</name>
        <dbReference type="ChEBI" id="CHEBI:29105"/>
        <note>catalytic</note>
    </ligand>
</feature>
<comment type="cofactor">
    <cofactor evidence="6 7">
        <name>Zn(2+)</name>
        <dbReference type="ChEBI" id="CHEBI:29105"/>
    </cofactor>
    <text evidence="6 7">Binds 1 zinc ion per subunit.</text>
</comment>
<dbReference type="PANTHER" id="PTHR10127">
    <property type="entry name" value="DISCOIDIN, CUB, EGF, LAMININ , AND ZINC METALLOPROTEASE DOMAIN CONTAINING"/>
    <property type="match status" value="1"/>
</dbReference>
<keyword evidence="1 6" id="KW-0645">Protease</keyword>
<evidence type="ECO:0000259" key="9">
    <source>
        <dbReference type="PROSITE" id="PS51864"/>
    </source>
</evidence>
<evidence type="ECO:0000259" key="8">
    <source>
        <dbReference type="PROSITE" id="PS50060"/>
    </source>
</evidence>
<dbReference type="AlphaFoldDB" id="A0A8B6H543"/>
<evidence type="ECO:0000256" key="3">
    <source>
        <dbReference type="ARBA" id="ARBA00022801"/>
    </source>
</evidence>
<keyword evidence="2 6" id="KW-0479">Metal-binding</keyword>
<dbReference type="Pfam" id="PF01400">
    <property type="entry name" value="Astacin"/>
    <property type="match status" value="1"/>
</dbReference>
<feature type="binding site" evidence="6">
    <location>
        <position position="160"/>
    </location>
    <ligand>
        <name>Zn(2+)</name>
        <dbReference type="ChEBI" id="CHEBI:29105"/>
        <note>catalytic</note>
    </ligand>
</feature>
<keyword evidence="3 6" id="KW-0378">Hydrolase</keyword>
<dbReference type="InterPro" id="IPR024079">
    <property type="entry name" value="MetalloPept_cat_dom_sf"/>
</dbReference>
<dbReference type="InterPro" id="IPR000998">
    <property type="entry name" value="MAM_dom"/>
</dbReference>
<dbReference type="InterPro" id="IPR013320">
    <property type="entry name" value="ConA-like_dom_sf"/>
</dbReference>
<dbReference type="GO" id="GO:0006508">
    <property type="term" value="P:proteolysis"/>
    <property type="evidence" value="ECO:0007669"/>
    <property type="project" value="UniProtKB-KW"/>
</dbReference>
<feature type="binding site" evidence="6">
    <location>
        <position position="166"/>
    </location>
    <ligand>
        <name>Zn(2+)</name>
        <dbReference type="ChEBI" id="CHEBI:29105"/>
        <note>catalytic</note>
    </ligand>
</feature>
<feature type="chain" id="PRO_5033091896" description="Metalloendopeptidase" evidence="7">
    <location>
        <begin position="20"/>
        <end position="433"/>
    </location>
</feature>
<dbReference type="Pfam" id="PF00629">
    <property type="entry name" value="MAM"/>
    <property type="match status" value="1"/>
</dbReference>
<comment type="caution">
    <text evidence="10">The sequence shown here is derived from an EMBL/GenBank/DDBJ whole genome shotgun (WGS) entry which is preliminary data.</text>
</comment>
<evidence type="ECO:0000256" key="6">
    <source>
        <dbReference type="PROSITE-ProRule" id="PRU01211"/>
    </source>
</evidence>
<dbReference type="Gene3D" id="2.60.120.200">
    <property type="match status" value="1"/>
</dbReference>
<dbReference type="PROSITE" id="PS51864">
    <property type="entry name" value="ASTACIN"/>
    <property type="match status" value="1"/>
</dbReference>
<keyword evidence="4 6" id="KW-0862">Zinc</keyword>
<keyword evidence="11" id="KW-1185">Reference proteome</keyword>
<evidence type="ECO:0000256" key="7">
    <source>
        <dbReference type="RuleBase" id="RU361183"/>
    </source>
</evidence>
<dbReference type="SUPFAM" id="SSF49899">
    <property type="entry name" value="Concanavalin A-like lectins/glucanases"/>
    <property type="match status" value="1"/>
</dbReference>
<gene>
    <name evidence="10" type="ORF">MGAL_10B068045</name>
</gene>
<sequence>MRSIISIVLGLSLLGLLRATPLPEVQVELLETPVDNPEETEGFFEGDIELDGETRNAVNTHYYRSATWPNGIVPYQIDSHYSTEVRNTYLQAMKEIEEDTKVHGKTCVKFVPKTSQHHDYIYILPQTGCHSPVGHHTGRGLVSLGHGCERQGTAMHEFLHVLGFWHEQNRYDRDKYVTIDLSNVVTAQHKDFRIHTTHDMTTFGEPYDFGSIMHYGPYSFAIDKSKPTIIPKHSPGAIMGQRLALSREDVDKIQKLYNCGQDLTHIATPVEPTHLVECDFEHGITSGKCNLQQLHDDQFDWTLKTGPSGVSGSGPLADHTNGAGHYLLADARHHHNKKTRIQTTTLPSGVNCIEFSYFVHGSQVKTFLIRAEAPRIHHTIKQWSGSQTNGWMTQRINMNVPLSWKLVFEADIGSGDRSMMAIDDLKVYHGHCV</sequence>
<evidence type="ECO:0000256" key="2">
    <source>
        <dbReference type="ARBA" id="ARBA00022723"/>
    </source>
</evidence>
<dbReference type="PRINTS" id="PR00480">
    <property type="entry name" value="ASTACIN"/>
</dbReference>